<evidence type="ECO:0000256" key="5">
    <source>
        <dbReference type="ARBA" id="ARBA00023054"/>
    </source>
</evidence>
<evidence type="ECO:0000256" key="1">
    <source>
        <dbReference type="ARBA" id="ARBA00003387"/>
    </source>
</evidence>
<dbReference type="PANTHER" id="PTHR13028">
    <property type="entry name" value="RRNA PROCESSING PROTEIN EBNA1-BINDING PROTEIN-RELATED"/>
    <property type="match status" value="1"/>
</dbReference>
<dbReference type="GO" id="GO:0030687">
    <property type="term" value="C:preribosome, large subunit precursor"/>
    <property type="evidence" value="ECO:0007669"/>
    <property type="project" value="TreeGrafter"/>
</dbReference>
<gene>
    <name evidence="8" type="ORF">JTE90_014489</name>
</gene>
<keyword evidence="6" id="KW-0539">Nucleus</keyword>
<evidence type="ECO:0000256" key="3">
    <source>
        <dbReference type="ARBA" id="ARBA00007336"/>
    </source>
</evidence>
<feature type="region of interest" description="Disordered" evidence="7">
    <location>
        <begin position="166"/>
        <end position="185"/>
    </location>
</feature>
<comment type="function">
    <text evidence="1">Required for the processing of the 27S pre-rRNA.</text>
</comment>
<sequence length="273" mass="31375">MLYVYGDFNISSNAKMSDDSDASVDEGFAADVPSLSQQKRKIFPVNNKAGLLEKLNDYKLNLDWIEKVDITIDSSTLDDEPKGDKSNQTQPENDFKREMSFYNQALASVQKAFKRLKKRGIPTQRPDDYMAEMAKSDAHMVKVRKKLLNKQFVVERVEKVRAIREQKKQGKKIQREVIQQRKQEKKKMISALKSTKKGKMGADKLLQPNKPVNKGKKGKNREYRDSKYGYGGRKKGSKLNTAESSAEEKSSFKRNFKPKGGSLSRQKKSRRRR</sequence>
<dbReference type="InterPro" id="IPR008610">
    <property type="entry name" value="Ebp2"/>
</dbReference>
<dbReference type="GO" id="GO:0006364">
    <property type="term" value="P:rRNA processing"/>
    <property type="evidence" value="ECO:0007669"/>
    <property type="project" value="TreeGrafter"/>
</dbReference>
<protein>
    <recommendedName>
        <fullName evidence="10">rRNA processing protein EBP2</fullName>
    </recommendedName>
</protein>
<accession>A0AAV6VM33</accession>
<dbReference type="GO" id="GO:0005730">
    <property type="term" value="C:nucleolus"/>
    <property type="evidence" value="ECO:0007669"/>
    <property type="project" value="UniProtKB-SubCell"/>
</dbReference>
<feature type="region of interest" description="Disordered" evidence="7">
    <location>
        <begin position="193"/>
        <end position="273"/>
    </location>
</feature>
<evidence type="ECO:0000313" key="9">
    <source>
        <dbReference type="Proteomes" id="UP000827092"/>
    </source>
</evidence>
<evidence type="ECO:0000313" key="8">
    <source>
        <dbReference type="EMBL" id="KAG8196756.1"/>
    </source>
</evidence>
<comment type="similarity">
    <text evidence="3">Belongs to the EBP2 family.</text>
</comment>
<dbReference type="AlphaFoldDB" id="A0AAV6VM33"/>
<proteinExistence type="inferred from homology"/>
<dbReference type="GO" id="GO:0034399">
    <property type="term" value="C:nuclear periphery"/>
    <property type="evidence" value="ECO:0007669"/>
    <property type="project" value="TreeGrafter"/>
</dbReference>
<comment type="caution">
    <text evidence="8">The sequence shown here is derived from an EMBL/GenBank/DDBJ whole genome shotgun (WGS) entry which is preliminary data.</text>
</comment>
<dbReference type="Pfam" id="PF05890">
    <property type="entry name" value="Ebp2"/>
    <property type="match status" value="1"/>
</dbReference>
<keyword evidence="4" id="KW-0690">Ribosome biogenesis</keyword>
<feature type="region of interest" description="Disordered" evidence="7">
    <location>
        <begin position="75"/>
        <end position="94"/>
    </location>
</feature>
<reference evidence="8 9" key="1">
    <citation type="journal article" date="2022" name="Nat. Ecol. Evol.">
        <title>A masculinizing supergene underlies an exaggerated male reproductive morph in a spider.</title>
        <authorList>
            <person name="Hendrickx F."/>
            <person name="De Corte Z."/>
            <person name="Sonet G."/>
            <person name="Van Belleghem S.M."/>
            <person name="Kostlbacher S."/>
            <person name="Vangestel C."/>
        </authorList>
    </citation>
    <scope>NUCLEOTIDE SEQUENCE [LARGE SCALE GENOMIC DNA]</scope>
    <source>
        <strain evidence="8">W744_W776</strain>
    </source>
</reference>
<evidence type="ECO:0000256" key="7">
    <source>
        <dbReference type="SAM" id="MobiDB-lite"/>
    </source>
</evidence>
<evidence type="ECO:0008006" key="10">
    <source>
        <dbReference type="Google" id="ProtNLM"/>
    </source>
</evidence>
<dbReference type="Proteomes" id="UP000827092">
    <property type="component" value="Unassembled WGS sequence"/>
</dbReference>
<keyword evidence="5" id="KW-0175">Coiled coil</keyword>
<evidence type="ECO:0000256" key="6">
    <source>
        <dbReference type="ARBA" id="ARBA00023242"/>
    </source>
</evidence>
<keyword evidence="9" id="KW-1185">Reference proteome</keyword>
<name>A0AAV6VM33_9ARAC</name>
<evidence type="ECO:0000256" key="2">
    <source>
        <dbReference type="ARBA" id="ARBA00004604"/>
    </source>
</evidence>
<comment type="subcellular location">
    <subcellularLocation>
        <location evidence="2">Nucleus</location>
        <location evidence="2">Nucleolus</location>
    </subcellularLocation>
</comment>
<dbReference type="EMBL" id="JAFNEN010000064">
    <property type="protein sequence ID" value="KAG8196756.1"/>
    <property type="molecule type" value="Genomic_DNA"/>
</dbReference>
<dbReference type="PANTHER" id="PTHR13028:SF0">
    <property type="entry name" value="RRNA-PROCESSING PROTEIN EBP2-RELATED"/>
    <property type="match status" value="1"/>
</dbReference>
<organism evidence="8 9">
    <name type="scientific">Oedothorax gibbosus</name>
    <dbReference type="NCBI Taxonomy" id="931172"/>
    <lineage>
        <taxon>Eukaryota</taxon>
        <taxon>Metazoa</taxon>
        <taxon>Ecdysozoa</taxon>
        <taxon>Arthropoda</taxon>
        <taxon>Chelicerata</taxon>
        <taxon>Arachnida</taxon>
        <taxon>Araneae</taxon>
        <taxon>Araneomorphae</taxon>
        <taxon>Entelegynae</taxon>
        <taxon>Araneoidea</taxon>
        <taxon>Linyphiidae</taxon>
        <taxon>Erigoninae</taxon>
        <taxon>Oedothorax</taxon>
    </lineage>
</organism>
<dbReference type="GO" id="GO:0042273">
    <property type="term" value="P:ribosomal large subunit biogenesis"/>
    <property type="evidence" value="ECO:0007669"/>
    <property type="project" value="TreeGrafter"/>
</dbReference>
<feature type="compositionally biased region" description="Basic and acidic residues" evidence="7">
    <location>
        <begin position="166"/>
        <end position="182"/>
    </location>
</feature>
<evidence type="ECO:0000256" key="4">
    <source>
        <dbReference type="ARBA" id="ARBA00022517"/>
    </source>
</evidence>